<dbReference type="Pfam" id="PF13456">
    <property type="entry name" value="RVT_3"/>
    <property type="match status" value="1"/>
</dbReference>
<proteinExistence type="predicted"/>
<feature type="domain" description="RNase H type-1" evidence="2">
    <location>
        <begin position="38"/>
        <end position="158"/>
    </location>
</feature>
<feature type="region of interest" description="Disordered" evidence="1">
    <location>
        <begin position="1"/>
        <end position="28"/>
    </location>
</feature>
<dbReference type="InterPro" id="IPR044730">
    <property type="entry name" value="RNase_H-like_dom_plant"/>
</dbReference>
<sequence>MANAREWERAHATATNQEKKGKRVANHQAGHQPTVVFVDAAWRSDTQVAGFGWSFTDGHQLTLEEGSGAEAPVVSALAAEAIAIREALIQAKMKNWNSLCLKSDSQTLVRAIRSNDKIAEILGVLCDIKTLASTFVSISFVFTPRSENSRADAIAKSALALFVTTEV</sequence>
<gene>
    <name evidence="3" type="ORF">MERR_LOCUS1332</name>
</gene>
<feature type="compositionally biased region" description="Basic and acidic residues" evidence="1">
    <location>
        <begin position="1"/>
        <end position="11"/>
    </location>
</feature>
<accession>A0A6D2HE76</accession>
<dbReference type="SUPFAM" id="SSF53098">
    <property type="entry name" value="Ribonuclease H-like"/>
    <property type="match status" value="1"/>
</dbReference>
<reference evidence="3" key="1">
    <citation type="submission" date="2020-01" db="EMBL/GenBank/DDBJ databases">
        <authorList>
            <person name="Mishra B."/>
        </authorList>
    </citation>
    <scope>NUCLEOTIDE SEQUENCE [LARGE SCALE GENOMIC DNA]</scope>
</reference>
<dbReference type="PANTHER" id="PTHR47074:SF11">
    <property type="entry name" value="REVERSE TRANSCRIPTASE-LIKE PROTEIN"/>
    <property type="match status" value="1"/>
</dbReference>
<dbReference type="InterPro" id="IPR036397">
    <property type="entry name" value="RNaseH_sf"/>
</dbReference>
<dbReference type="GO" id="GO:0004523">
    <property type="term" value="F:RNA-DNA hybrid ribonuclease activity"/>
    <property type="evidence" value="ECO:0007669"/>
    <property type="project" value="InterPro"/>
</dbReference>
<keyword evidence="4" id="KW-1185">Reference proteome</keyword>
<dbReference type="GO" id="GO:0003676">
    <property type="term" value="F:nucleic acid binding"/>
    <property type="evidence" value="ECO:0007669"/>
    <property type="project" value="InterPro"/>
</dbReference>
<evidence type="ECO:0000256" key="1">
    <source>
        <dbReference type="SAM" id="MobiDB-lite"/>
    </source>
</evidence>
<evidence type="ECO:0000259" key="2">
    <source>
        <dbReference type="Pfam" id="PF13456"/>
    </source>
</evidence>
<comment type="caution">
    <text evidence="3">The sequence shown here is derived from an EMBL/GenBank/DDBJ whole genome shotgun (WGS) entry which is preliminary data.</text>
</comment>
<dbReference type="InterPro" id="IPR012337">
    <property type="entry name" value="RNaseH-like_sf"/>
</dbReference>
<organism evidence="3 4">
    <name type="scientific">Microthlaspi erraticum</name>
    <dbReference type="NCBI Taxonomy" id="1685480"/>
    <lineage>
        <taxon>Eukaryota</taxon>
        <taxon>Viridiplantae</taxon>
        <taxon>Streptophyta</taxon>
        <taxon>Embryophyta</taxon>
        <taxon>Tracheophyta</taxon>
        <taxon>Spermatophyta</taxon>
        <taxon>Magnoliopsida</taxon>
        <taxon>eudicotyledons</taxon>
        <taxon>Gunneridae</taxon>
        <taxon>Pentapetalae</taxon>
        <taxon>rosids</taxon>
        <taxon>malvids</taxon>
        <taxon>Brassicales</taxon>
        <taxon>Brassicaceae</taxon>
        <taxon>Coluteocarpeae</taxon>
        <taxon>Microthlaspi</taxon>
    </lineage>
</organism>
<dbReference type="OrthoDB" id="1108672at2759"/>
<dbReference type="CDD" id="cd06222">
    <property type="entry name" value="RNase_H_like"/>
    <property type="match status" value="1"/>
</dbReference>
<evidence type="ECO:0000313" key="4">
    <source>
        <dbReference type="Proteomes" id="UP000467841"/>
    </source>
</evidence>
<name>A0A6D2HE76_9BRAS</name>
<dbReference type="EMBL" id="CACVBM020000088">
    <property type="protein sequence ID" value="CAA7014098.1"/>
    <property type="molecule type" value="Genomic_DNA"/>
</dbReference>
<dbReference type="AlphaFoldDB" id="A0A6D2HE76"/>
<protein>
    <recommendedName>
        <fullName evidence="2">RNase H type-1 domain-containing protein</fullName>
    </recommendedName>
</protein>
<dbReference type="Proteomes" id="UP000467841">
    <property type="component" value="Unassembled WGS sequence"/>
</dbReference>
<dbReference type="PANTHER" id="PTHR47074">
    <property type="entry name" value="BNAC02G40300D PROTEIN"/>
    <property type="match status" value="1"/>
</dbReference>
<dbReference type="InterPro" id="IPR002156">
    <property type="entry name" value="RNaseH_domain"/>
</dbReference>
<evidence type="ECO:0000313" key="3">
    <source>
        <dbReference type="EMBL" id="CAA7014098.1"/>
    </source>
</evidence>
<dbReference type="InterPro" id="IPR052929">
    <property type="entry name" value="RNase_H-like_EbsB-rel"/>
</dbReference>
<dbReference type="Gene3D" id="3.30.420.10">
    <property type="entry name" value="Ribonuclease H-like superfamily/Ribonuclease H"/>
    <property type="match status" value="1"/>
</dbReference>